<organism evidence="1 2">
    <name type="scientific">Aminobacter aminovorans</name>
    <name type="common">Chelatobacter heintzii</name>
    <dbReference type="NCBI Taxonomy" id="83263"/>
    <lineage>
        <taxon>Bacteria</taxon>
        <taxon>Pseudomonadati</taxon>
        <taxon>Pseudomonadota</taxon>
        <taxon>Alphaproteobacteria</taxon>
        <taxon>Hyphomicrobiales</taxon>
        <taxon>Phyllobacteriaceae</taxon>
        <taxon>Aminobacter</taxon>
    </lineage>
</organism>
<gene>
    <name evidence="1" type="ORF">NCTC10684_02947</name>
</gene>
<dbReference type="AlphaFoldDB" id="A0A380WLV3"/>
<accession>A0A380WLV3</accession>
<dbReference type="RefSeq" id="WP_115731823.1">
    <property type="nucleotide sequence ID" value="NZ_BAAAVY010000002.1"/>
</dbReference>
<reference evidence="1 2" key="1">
    <citation type="submission" date="2018-06" db="EMBL/GenBank/DDBJ databases">
        <authorList>
            <consortium name="Pathogen Informatics"/>
            <person name="Doyle S."/>
        </authorList>
    </citation>
    <scope>NUCLEOTIDE SEQUENCE [LARGE SCALE GENOMIC DNA]</scope>
    <source>
        <strain evidence="1 2">NCTC10684</strain>
    </source>
</reference>
<dbReference type="Pfam" id="PF12096">
    <property type="entry name" value="DUF3572"/>
    <property type="match status" value="1"/>
</dbReference>
<dbReference type="InterPro" id="IPR021955">
    <property type="entry name" value="DUF3572"/>
</dbReference>
<evidence type="ECO:0000313" key="2">
    <source>
        <dbReference type="Proteomes" id="UP000254701"/>
    </source>
</evidence>
<sequence>MQKNQQSQESAEALAVQALGFVASDPELLPRFLAISGIEAHQIRRAAQEPGFLAGVLNFILAHEPTLLQFSQQAGIAPGEVGSALRALPLGNDDHERSA</sequence>
<proteinExistence type="predicted"/>
<dbReference type="EMBL" id="UFSM01000001">
    <property type="protein sequence ID" value="SUU89705.1"/>
    <property type="molecule type" value="Genomic_DNA"/>
</dbReference>
<name>A0A380WLV3_AMIAI</name>
<protein>
    <submittedName>
        <fullName evidence="1">Protein of uncharacterized function (DUF3572)</fullName>
    </submittedName>
</protein>
<dbReference type="Proteomes" id="UP000254701">
    <property type="component" value="Unassembled WGS sequence"/>
</dbReference>
<dbReference type="OrthoDB" id="7356934at2"/>
<evidence type="ECO:0000313" key="1">
    <source>
        <dbReference type="EMBL" id="SUU89705.1"/>
    </source>
</evidence>